<proteinExistence type="predicted"/>
<evidence type="ECO:0000256" key="1">
    <source>
        <dbReference type="SAM" id="MobiDB-lite"/>
    </source>
</evidence>
<keyword evidence="4" id="KW-1185">Reference proteome</keyword>
<feature type="chain" id="PRO_5046484237" description="Ca-activated chloride channel family protein" evidence="2">
    <location>
        <begin position="18"/>
        <end position="203"/>
    </location>
</feature>
<keyword evidence="2" id="KW-0732">Signal</keyword>
<dbReference type="Gene3D" id="1.25.40.10">
    <property type="entry name" value="Tetratricopeptide repeat domain"/>
    <property type="match status" value="1"/>
</dbReference>
<evidence type="ECO:0000313" key="3">
    <source>
        <dbReference type="EMBL" id="QRZ14275.1"/>
    </source>
</evidence>
<evidence type="ECO:0000256" key="2">
    <source>
        <dbReference type="SAM" id="SignalP"/>
    </source>
</evidence>
<geneLocation type="plasmid" evidence="3 4">
    <name>p1</name>
</geneLocation>
<feature type="region of interest" description="Disordered" evidence="1">
    <location>
        <begin position="129"/>
        <end position="152"/>
    </location>
</feature>
<protein>
    <recommendedName>
        <fullName evidence="5">Ca-activated chloride channel family protein</fullName>
    </recommendedName>
</protein>
<dbReference type="SUPFAM" id="SSF48452">
    <property type="entry name" value="TPR-like"/>
    <property type="match status" value="1"/>
</dbReference>
<keyword evidence="3" id="KW-0614">Plasmid</keyword>
<organism evidence="3 4">
    <name type="scientific">Paracoccus methylovorus</name>
    <dbReference type="NCBI Taxonomy" id="2812658"/>
    <lineage>
        <taxon>Bacteria</taxon>
        <taxon>Pseudomonadati</taxon>
        <taxon>Pseudomonadota</taxon>
        <taxon>Alphaproteobacteria</taxon>
        <taxon>Rhodobacterales</taxon>
        <taxon>Paracoccaceae</taxon>
        <taxon>Paracoccus</taxon>
    </lineage>
</organism>
<sequence length="203" mass="21639">MRTAALLVLSLACLAVAGPESLGRLALLAGLPGLAAPLLPDPLEKGVALYRAGQYDRADAAFAASGRSQTYNRGLSLAAKGEYPLSVAYFDAVLFANPADPEARRNRELVSAMYPATQGESVVPGRIEGHGGLGPAQETQQTSAGVQDPETQRRIEARGIVASDDWLATISDDPGEFLQLRLQAEYERRAGQGLIRPREAEPW</sequence>
<reference evidence="3 4" key="1">
    <citation type="submission" date="2021-02" db="EMBL/GenBank/DDBJ databases">
        <title>Paracoccus methylovroum sp.nov., a new methanol and methylamine utilizing methylotrophic denitrifer.</title>
        <authorList>
            <person name="Timsy T."/>
            <person name="Behrendt U."/>
            <person name="Ulrich A."/>
            <person name="Spanner T."/>
            <person name="Foesel B.U."/>
            <person name="Horn M.A."/>
            <person name="Kolb S."/>
        </authorList>
    </citation>
    <scope>NUCLEOTIDE SEQUENCE [LARGE SCALE GENOMIC DNA]</scope>
    <source>
        <strain evidence="3 4">H4-D09</strain>
        <plasmid evidence="3 4">p1</plasmid>
    </source>
</reference>
<gene>
    <name evidence="3" type="ORF">JWJ88_12310</name>
</gene>
<dbReference type="RefSeq" id="WP_205295252.1">
    <property type="nucleotide sequence ID" value="NZ_CP070369.1"/>
</dbReference>
<accession>A0ABX7JJ52</accession>
<feature type="signal peptide" evidence="2">
    <location>
        <begin position="1"/>
        <end position="17"/>
    </location>
</feature>
<dbReference type="EMBL" id="CP070369">
    <property type="protein sequence ID" value="QRZ14275.1"/>
    <property type="molecule type" value="Genomic_DNA"/>
</dbReference>
<evidence type="ECO:0008006" key="5">
    <source>
        <dbReference type="Google" id="ProtNLM"/>
    </source>
</evidence>
<name>A0ABX7JJ52_9RHOB</name>
<dbReference type="InterPro" id="IPR011990">
    <property type="entry name" value="TPR-like_helical_dom_sf"/>
</dbReference>
<dbReference type="Proteomes" id="UP000663629">
    <property type="component" value="Plasmid p1"/>
</dbReference>
<evidence type="ECO:0000313" key="4">
    <source>
        <dbReference type="Proteomes" id="UP000663629"/>
    </source>
</evidence>